<feature type="signal peptide" evidence="1">
    <location>
        <begin position="1"/>
        <end position="21"/>
    </location>
</feature>
<feature type="chain" id="PRO_5047211929" description="DUF4595 domain-containing protein" evidence="1">
    <location>
        <begin position="22"/>
        <end position="309"/>
    </location>
</feature>
<keyword evidence="3" id="KW-1185">Reference proteome</keyword>
<dbReference type="Proteomes" id="UP000677244">
    <property type="component" value="Unassembled WGS sequence"/>
</dbReference>
<evidence type="ECO:0000256" key="1">
    <source>
        <dbReference type="SAM" id="SignalP"/>
    </source>
</evidence>
<dbReference type="EMBL" id="JAGHKO010000001">
    <property type="protein sequence ID" value="MBO9199798.1"/>
    <property type="molecule type" value="Genomic_DNA"/>
</dbReference>
<dbReference type="RefSeq" id="WP_209137853.1">
    <property type="nucleotide sequence ID" value="NZ_JAGHKO010000001.1"/>
</dbReference>
<keyword evidence="1" id="KW-0732">Signal</keyword>
<comment type="caution">
    <text evidence="2">The sequence shown here is derived from an EMBL/GenBank/DDBJ whole genome shotgun (WGS) entry which is preliminary data.</text>
</comment>
<proteinExistence type="predicted"/>
<evidence type="ECO:0000313" key="3">
    <source>
        <dbReference type="Proteomes" id="UP000677244"/>
    </source>
</evidence>
<evidence type="ECO:0000313" key="2">
    <source>
        <dbReference type="EMBL" id="MBO9199798.1"/>
    </source>
</evidence>
<evidence type="ECO:0008006" key="4">
    <source>
        <dbReference type="Google" id="ProtNLM"/>
    </source>
</evidence>
<sequence>MKASFIFILSLSLLLSLSCKKDHPGNETPDEPEIETGYSKLKKITSTSSYRGNVGSISYEITSDSINNKIMIKSASAADSVSRTYSYNSNNQLVLYEVKRSSKDVGVYLSRMELNRNTEGQLTKVLSEYTDGGKSEGVCQYEKNRDTTFITFIDTANKSKYWQYERYTVGLVKNRIVSTIDYDNSFNGVVTTIKQHFTYDGSNNLIQITSQYNDNPTGTQTYVRGNQSAKELQKFFNRLGGDIMWFKRYSDYRFMNFLTTIADDYFLMGNVVEQAGNYIYTNEFDSVGNLKKISFNEYYRTTYEFEYWP</sequence>
<accession>A0ABS3YPP8</accession>
<protein>
    <recommendedName>
        <fullName evidence="4">DUF4595 domain-containing protein</fullName>
    </recommendedName>
</protein>
<gene>
    <name evidence="2" type="ORF">J7I42_05950</name>
</gene>
<name>A0ABS3YPP8_9BACT</name>
<organism evidence="2 3">
    <name type="scientific">Niastella soli</name>
    <dbReference type="NCBI Taxonomy" id="2821487"/>
    <lineage>
        <taxon>Bacteria</taxon>
        <taxon>Pseudomonadati</taxon>
        <taxon>Bacteroidota</taxon>
        <taxon>Chitinophagia</taxon>
        <taxon>Chitinophagales</taxon>
        <taxon>Chitinophagaceae</taxon>
        <taxon>Niastella</taxon>
    </lineage>
</organism>
<dbReference type="Gene3D" id="2.180.10.10">
    <property type="entry name" value="RHS repeat-associated core"/>
    <property type="match status" value="1"/>
</dbReference>
<reference evidence="2 3" key="1">
    <citation type="submission" date="2021-03" db="EMBL/GenBank/DDBJ databases">
        <title>Assistant Professor.</title>
        <authorList>
            <person name="Huq M.A."/>
        </authorList>
    </citation>
    <scope>NUCLEOTIDE SEQUENCE [LARGE SCALE GENOMIC DNA]</scope>
    <source>
        <strain evidence="2 3">MAH-29</strain>
    </source>
</reference>
<dbReference type="PROSITE" id="PS51257">
    <property type="entry name" value="PROKAR_LIPOPROTEIN"/>
    <property type="match status" value="1"/>
</dbReference>